<gene>
    <name evidence="7" type="ORF">WR25_04971</name>
</gene>
<dbReference type="FunFam" id="3.40.50.300:FF:002588">
    <property type="entry name" value="ATPase, AAA family"/>
    <property type="match status" value="1"/>
</dbReference>
<dbReference type="GO" id="GO:0016197">
    <property type="term" value="P:endosomal transport"/>
    <property type="evidence" value="ECO:0007669"/>
    <property type="project" value="TreeGrafter"/>
</dbReference>
<dbReference type="InterPro" id="IPR003959">
    <property type="entry name" value="ATPase_AAA_core"/>
</dbReference>
<dbReference type="Gene3D" id="3.40.50.300">
    <property type="entry name" value="P-loop containing nucleotide triphosphate hydrolases"/>
    <property type="match status" value="1"/>
</dbReference>
<dbReference type="STRING" id="2018661.A0A2A2K2S1"/>
<dbReference type="InterPro" id="IPR015415">
    <property type="entry name" value="Spast_Vps4_C"/>
</dbReference>
<dbReference type="PROSITE" id="PS00674">
    <property type="entry name" value="AAA"/>
    <property type="match status" value="1"/>
</dbReference>
<evidence type="ECO:0000259" key="6">
    <source>
        <dbReference type="SMART" id="SM00382"/>
    </source>
</evidence>
<name>A0A2A2K2S1_9BILA</name>
<dbReference type="PANTHER" id="PTHR23074:SF83">
    <property type="entry name" value="VACUOLAR PROTEIN SORTING-ASSOCIATED PROTEIN 4A"/>
    <property type="match status" value="1"/>
</dbReference>
<dbReference type="SUPFAM" id="SSF52540">
    <property type="entry name" value="P-loop containing nucleoside triphosphate hydrolases"/>
    <property type="match status" value="1"/>
</dbReference>
<dbReference type="AlphaFoldDB" id="A0A2A2K2S1"/>
<reference evidence="7 8" key="1">
    <citation type="journal article" date="2017" name="Curr. Biol.">
        <title>Genome architecture and evolution of a unichromosomal asexual nematode.</title>
        <authorList>
            <person name="Fradin H."/>
            <person name="Zegar C."/>
            <person name="Gutwein M."/>
            <person name="Lucas J."/>
            <person name="Kovtun M."/>
            <person name="Corcoran D."/>
            <person name="Baugh L.R."/>
            <person name="Kiontke K."/>
            <person name="Gunsalus K."/>
            <person name="Fitch D.H."/>
            <person name="Piano F."/>
        </authorList>
    </citation>
    <scope>NUCLEOTIDE SEQUENCE [LARGE SCALE GENOMIC DNA]</scope>
    <source>
        <strain evidence="7">PF1309</strain>
    </source>
</reference>
<keyword evidence="3 4" id="KW-0067">ATP-binding</keyword>
<accession>A0A2A2K2S1</accession>
<organism evidence="7 8">
    <name type="scientific">Diploscapter pachys</name>
    <dbReference type="NCBI Taxonomy" id="2018661"/>
    <lineage>
        <taxon>Eukaryota</taxon>
        <taxon>Metazoa</taxon>
        <taxon>Ecdysozoa</taxon>
        <taxon>Nematoda</taxon>
        <taxon>Chromadorea</taxon>
        <taxon>Rhabditida</taxon>
        <taxon>Rhabditina</taxon>
        <taxon>Rhabditomorpha</taxon>
        <taxon>Rhabditoidea</taxon>
        <taxon>Rhabditidae</taxon>
        <taxon>Diploscapter</taxon>
    </lineage>
</organism>
<evidence type="ECO:0000256" key="5">
    <source>
        <dbReference type="SAM" id="MobiDB-lite"/>
    </source>
</evidence>
<evidence type="ECO:0000313" key="7">
    <source>
        <dbReference type="EMBL" id="PAV68109.1"/>
    </source>
</evidence>
<keyword evidence="8" id="KW-1185">Reference proteome</keyword>
<dbReference type="SMART" id="SM00382">
    <property type="entry name" value="AAA"/>
    <property type="match status" value="1"/>
</dbReference>
<dbReference type="OrthoDB" id="29072at2759"/>
<evidence type="ECO:0000256" key="1">
    <source>
        <dbReference type="ARBA" id="ARBA00006914"/>
    </source>
</evidence>
<dbReference type="Proteomes" id="UP000218231">
    <property type="component" value="Unassembled WGS sequence"/>
</dbReference>
<comment type="similarity">
    <text evidence="1 4">Belongs to the AAA ATPase family.</text>
</comment>
<sequence>MERNDDIQSVSSYTESEMEHNEDVQSLTSYSGSEYVSIDKNMLDELIQACQEFKKLKNIVKDSVMRLQDEITTIRKDLLILKASVKFGVALSEDEVNGDSCCLLADGQKTKEDNVSMFASQKTNVKLTDVVGLEAVKSALNMNIVLPTNFPKLFKDQCRPWKGILLYGPPGTGKSHLVKAIANEASKSTFFSLSASNIVSKWLGQSEQRVRQLFEQAKEKQPSIIFIDEIDSLCFARSENENDSTCCIKAELMVQMQAIEDDDKVIVVGATSTPWVLDSAFCRRFEKRYYVSLPNKDERTELIRLKLNKKKHNLTEKQIKSIASSTEGYSFHDLDILINDALGRPIRKITEATHFRQVNGPSGGGSVNTEQKLWAPCKSSDRGAKKISLRELGGVDFDVPTLTEEDVRTSLRSVAPKVKREELMKLMEFDRNFGSIE</sequence>
<dbReference type="Pfam" id="PF00004">
    <property type="entry name" value="AAA"/>
    <property type="match status" value="1"/>
</dbReference>
<dbReference type="InterPro" id="IPR003593">
    <property type="entry name" value="AAA+_ATPase"/>
</dbReference>
<evidence type="ECO:0000256" key="3">
    <source>
        <dbReference type="ARBA" id="ARBA00022840"/>
    </source>
</evidence>
<feature type="domain" description="AAA+ ATPase" evidence="6">
    <location>
        <begin position="160"/>
        <end position="295"/>
    </location>
</feature>
<evidence type="ECO:0000313" key="8">
    <source>
        <dbReference type="Proteomes" id="UP000218231"/>
    </source>
</evidence>
<dbReference type="GO" id="GO:0007033">
    <property type="term" value="P:vacuole organization"/>
    <property type="evidence" value="ECO:0007669"/>
    <property type="project" value="TreeGrafter"/>
</dbReference>
<dbReference type="PANTHER" id="PTHR23074">
    <property type="entry name" value="AAA DOMAIN-CONTAINING"/>
    <property type="match status" value="1"/>
</dbReference>
<keyword evidence="2 4" id="KW-0547">Nucleotide-binding</keyword>
<dbReference type="GO" id="GO:0005524">
    <property type="term" value="F:ATP binding"/>
    <property type="evidence" value="ECO:0007669"/>
    <property type="project" value="UniProtKB-KW"/>
</dbReference>
<evidence type="ECO:0000256" key="4">
    <source>
        <dbReference type="RuleBase" id="RU003651"/>
    </source>
</evidence>
<evidence type="ECO:0000256" key="2">
    <source>
        <dbReference type="ARBA" id="ARBA00022741"/>
    </source>
</evidence>
<protein>
    <recommendedName>
        <fullName evidence="6">AAA+ ATPase domain-containing protein</fullName>
    </recommendedName>
</protein>
<proteinExistence type="inferred from homology"/>
<feature type="region of interest" description="Disordered" evidence="5">
    <location>
        <begin position="1"/>
        <end position="26"/>
    </location>
</feature>
<dbReference type="InterPro" id="IPR003960">
    <property type="entry name" value="ATPase_AAA_CS"/>
</dbReference>
<dbReference type="EMBL" id="LIAE01009814">
    <property type="protein sequence ID" value="PAV68109.1"/>
    <property type="molecule type" value="Genomic_DNA"/>
</dbReference>
<dbReference type="GO" id="GO:0016887">
    <property type="term" value="F:ATP hydrolysis activity"/>
    <property type="evidence" value="ECO:0007669"/>
    <property type="project" value="InterPro"/>
</dbReference>
<dbReference type="Pfam" id="PF09336">
    <property type="entry name" value="Vps4_C"/>
    <property type="match status" value="1"/>
</dbReference>
<dbReference type="InterPro" id="IPR027417">
    <property type="entry name" value="P-loop_NTPase"/>
</dbReference>
<dbReference type="Gene3D" id="1.10.8.60">
    <property type="match status" value="1"/>
</dbReference>
<comment type="caution">
    <text evidence="7">The sequence shown here is derived from an EMBL/GenBank/DDBJ whole genome shotgun (WGS) entry which is preliminary data.</text>
</comment>
<dbReference type="InterPro" id="IPR050304">
    <property type="entry name" value="MT-severing_AAA_ATPase"/>
</dbReference>